<feature type="domain" description="ABC transporter" evidence="3">
    <location>
        <begin position="274"/>
        <end position="490"/>
    </location>
</feature>
<dbReference type="PROSITE" id="PS50893">
    <property type="entry name" value="ABC_TRANSPORTER_2"/>
    <property type="match status" value="2"/>
</dbReference>
<dbReference type="PRINTS" id="PR01868">
    <property type="entry name" value="ABCEFAMILY"/>
</dbReference>
<dbReference type="Proteomes" id="UP001457282">
    <property type="component" value="Unassembled WGS sequence"/>
</dbReference>
<evidence type="ECO:0000259" key="3">
    <source>
        <dbReference type="PROSITE" id="PS50893"/>
    </source>
</evidence>
<keyword evidence="1" id="KW-0547">Nucleotide-binding</keyword>
<dbReference type="AlphaFoldDB" id="A0AAW1Y1Z5"/>
<name>A0AAW1Y1Z5_RUBAR</name>
<dbReference type="InterPro" id="IPR003439">
    <property type="entry name" value="ABC_transporter-like_ATP-bd"/>
</dbReference>
<dbReference type="SMART" id="SM00382">
    <property type="entry name" value="AAA"/>
    <property type="match status" value="2"/>
</dbReference>
<comment type="caution">
    <text evidence="4">The sequence shown here is derived from an EMBL/GenBank/DDBJ whole genome shotgun (WGS) entry which is preliminary data.</text>
</comment>
<dbReference type="GO" id="GO:0016887">
    <property type="term" value="F:ATP hydrolysis activity"/>
    <property type="evidence" value="ECO:0007669"/>
    <property type="project" value="InterPro"/>
</dbReference>
<dbReference type="InterPro" id="IPR013283">
    <property type="entry name" value="RLI1"/>
</dbReference>
<dbReference type="EMBL" id="JBEDUW010000002">
    <property type="protein sequence ID" value="KAK9942726.1"/>
    <property type="molecule type" value="Genomic_DNA"/>
</dbReference>
<feature type="domain" description="ABC transporter" evidence="3">
    <location>
        <begin position="1"/>
        <end position="239"/>
    </location>
</feature>
<proteinExistence type="predicted"/>
<accession>A0AAW1Y1Z5</accession>
<keyword evidence="2" id="KW-0067">ATP-binding</keyword>
<evidence type="ECO:0000256" key="1">
    <source>
        <dbReference type="ARBA" id="ARBA00022741"/>
    </source>
</evidence>
<keyword evidence="5" id="KW-1185">Reference proteome</keyword>
<dbReference type="GO" id="GO:0005524">
    <property type="term" value="F:ATP binding"/>
    <property type="evidence" value="ECO:0007669"/>
    <property type="project" value="UniProtKB-KW"/>
</dbReference>
<dbReference type="NCBIfam" id="NF009945">
    <property type="entry name" value="PRK13409.1"/>
    <property type="match status" value="1"/>
</dbReference>
<evidence type="ECO:0000313" key="5">
    <source>
        <dbReference type="Proteomes" id="UP001457282"/>
    </source>
</evidence>
<organism evidence="4 5">
    <name type="scientific">Rubus argutus</name>
    <name type="common">Southern blackberry</name>
    <dbReference type="NCBI Taxonomy" id="59490"/>
    <lineage>
        <taxon>Eukaryota</taxon>
        <taxon>Viridiplantae</taxon>
        <taxon>Streptophyta</taxon>
        <taxon>Embryophyta</taxon>
        <taxon>Tracheophyta</taxon>
        <taxon>Spermatophyta</taxon>
        <taxon>Magnoliopsida</taxon>
        <taxon>eudicotyledons</taxon>
        <taxon>Gunneridae</taxon>
        <taxon>Pentapetalae</taxon>
        <taxon>rosids</taxon>
        <taxon>fabids</taxon>
        <taxon>Rosales</taxon>
        <taxon>Rosaceae</taxon>
        <taxon>Rosoideae</taxon>
        <taxon>Rosoideae incertae sedis</taxon>
        <taxon>Rubus</taxon>
    </lineage>
</organism>
<reference evidence="4 5" key="1">
    <citation type="journal article" date="2023" name="G3 (Bethesda)">
        <title>A chromosome-length genome assembly and annotation of blackberry (Rubus argutus, cv. 'Hillquist').</title>
        <authorList>
            <person name="Bruna T."/>
            <person name="Aryal R."/>
            <person name="Dudchenko O."/>
            <person name="Sargent D.J."/>
            <person name="Mead D."/>
            <person name="Buti M."/>
            <person name="Cavallini A."/>
            <person name="Hytonen T."/>
            <person name="Andres J."/>
            <person name="Pham M."/>
            <person name="Weisz D."/>
            <person name="Mascagni F."/>
            <person name="Usai G."/>
            <person name="Natali L."/>
            <person name="Bassil N."/>
            <person name="Fernandez G.E."/>
            <person name="Lomsadze A."/>
            <person name="Armour M."/>
            <person name="Olukolu B."/>
            <person name="Poorten T."/>
            <person name="Britton C."/>
            <person name="Davik J."/>
            <person name="Ashrafi H."/>
            <person name="Aiden E.L."/>
            <person name="Borodovsky M."/>
            <person name="Worthington M."/>
        </authorList>
    </citation>
    <scope>NUCLEOTIDE SEQUENCE [LARGE SCALE GENOMIC DNA]</scope>
    <source>
        <strain evidence="4">PI 553951</strain>
    </source>
</reference>
<evidence type="ECO:0000256" key="2">
    <source>
        <dbReference type="ARBA" id="ARBA00022840"/>
    </source>
</evidence>
<evidence type="ECO:0000313" key="4">
    <source>
        <dbReference type="EMBL" id="KAK9942726.1"/>
    </source>
</evidence>
<protein>
    <recommendedName>
        <fullName evidence="3">ABC transporter domain-containing protein</fullName>
    </recommendedName>
</protein>
<gene>
    <name evidence="4" type="ORF">M0R45_008376</name>
</gene>
<dbReference type="PANTHER" id="PTHR19248">
    <property type="entry name" value="ATP-BINDING TRANSPORT PROTEIN-RELATED"/>
    <property type="match status" value="1"/>
</dbReference>
<dbReference type="SUPFAM" id="SSF52540">
    <property type="entry name" value="P-loop containing nucleoside triphosphate hydrolases"/>
    <property type="match status" value="2"/>
</dbReference>
<dbReference type="FunFam" id="3.40.50.300:FF:000144">
    <property type="entry name" value="ATP-binding cassette sub-family E member 1"/>
    <property type="match status" value="1"/>
</dbReference>
<dbReference type="InterPro" id="IPR003593">
    <property type="entry name" value="AAA+_ATPase"/>
</dbReference>
<dbReference type="Gene3D" id="3.40.50.300">
    <property type="entry name" value="P-loop containing nucleotide triphosphate hydrolases"/>
    <property type="match status" value="2"/>
</dbReference>
<dbReference type="PROSITE" id="PS00211">
    <property type="entry name" value="ABC_TRANSPORTER_1"/>
    <property type="match status" value="2"/>
</dbReference>
<dbReference type="InterPro" id="IPR017871">
    <property type="entry name" value="ABC_transporter-like_CS"/>
</dbReference>
<dbReference type="InterPro" id="IPR027417">
    <property type="entry name" value="P-loop_NTPase"/>
</dbReference>
<sequence length="527" mass="59429">MEDWYTTHQYGPNTFKLYRLPVPTPGQVLGLIGTNGIGKSTALKILAGHLKPNFGRFNNPPAWYEILSYLQGSQLLHDYFTRISEDKLKAIIKPQRVDHIQREVQGNVGELLDHYDEREMKEERCVDLELNQVLDCNLSSLSGGELQRFAIAAVAIQKADIYMFDEPSNFLDVKQRLKAAKVIRSLIRPNSYLVVADHDLSVLDYLSDLICCLYGIPGAYGVVALPISVRNGINIFLSGYLPTEYLRFRAESLNFMVLETPQGGGSAEEIVTYARYRYPSMTRTEGKFKLRVIEGEFTDSEIIVLLGENGTGKTTFMRMLVGLLKPDSDVELPDFSVSYKPQKLSLTNFSTVRDWLSNKIGDSYTDPVFVAEVIKPLHIEPLMDKEVVNLSGGELQRVALCLCLGKPADVYVIDEPSAYLDSEQRIVTAKVIKRVILRLKKAAFVVEHDFIMATYLADRVIIYEGKPSVDCTANSPQPLLTGMNLFLSHLDITCERDRSSHRPVINKLNSTQDREQRAAGTYYYVED</sequence>
<dbReference type="Pfam" id="PF00005">
    <property type="entry name" value="ABC_tran"/>
    <property type="match status" value="2"/>
</dbReference>
<dbReference type="FunFam" id="3.40.50.300:FF:001913">
    <property type="entry name" value="ABC transporter E family member 2"/>
    <property type="match status" value="1"/>
</dbReference>